<gene>
    <name evidence="9" type="ORF">FNA46_04305</name>
</gene>
<evidence type="ECO:0000259" key="8">
    <source>
        <dbReference type="Pfam" id="PF17042"/>
    </source>
</evidence>
<evidence type="ECO:0000259" key="7">
    <source>
        <dbReference type="Pfam" id="PF07005"/>
    </source>
</evidence>
<accession>A0A549TF77</accession>
<comment type="similarity">
    <text evidence="1">Belongs to the four-carbon acid sugar kinase family.</text>
</comment>
<evidence type="ECO:0000256" key="2">
    <source>
        <dbReference type="ARBA" id="ARBA00022679"/>
    </source>
</evidence>
<evidence type="ECO:0000313" key="10">
    <source>
        <dbReference type="Proteomes" id="UP000316801"/>
    </source>
</evidence>
<feature type="domain" description="Four-carbon acid sugar kinase N-terminal" evidence="7">
    <location>
        <begin position="2"/>
        <end position="118"/>
    </location>
</feature>
<proteinExistence type="inferred from homology"/>
<reference evidence="9 10" key="1">
    <citation type="submission" date="2019-07" db="EMBL/GenBank/DDBJ databases">
        <title>Ln-dependent methylotrophs.</title>
        <authorList>
            <person name="Tani A."/>
        </authorList>
    </citation>
    <scope>NUCLEOTIDE SEQUENCE [LARGE SCALE GENOMIC DNA]</scope>
    <source>
        <strain evidence="9 10">SM12</strain>
    </source>
</reference>
<comment type="caution">
    <text evidence="9">The sequence shown here is derived from an EMBL/GenBank/DDBJ whole genome shotgun (WGS) entry which is preliminary data.</text>
</comment>
<evidence type="ECO:0000256" key="5">
    <source>
        <dbReference type="ARBA" id="ARBA00022840"/>
    </source>
</evidence>
<dbReference type="InterPro" id="IPR010737">
    <property type="entry name" value="4-carb_acid_sugar_kinase_N"/>
</dbReference>
<keyword evidence="10" id="KW-1185">Reference proteome</keyword>
<dbReference type="SUPFAM" id="SSF142764">
    <property type="entry name" value="YgbK-like"/>
    <property type="match status" value="1"/>
</dbReference>
<dbReference type="EMBL" id="VJMG01000010">
    <property type="protein sequence ID" value="TRL41170.1"/>
    <property type="molecule type" value="Genomic_DNA"/>
</dbReference>
<organism evidence="9 10">
    <name type="scientific">Rhizobium straminoryzae</name>
    <dbReference type="NCBI Taxonomy" id="1387186"/>
    <lineage>
        <taxon>Bacteria</taxon>
        <taxon>Pseudomonadati</taxon>
        <taxon>Pseudomonadota</taxon>
        <taxon>Alphaproteobacteria</taxon>
        <taxon>Hyphomicrobiales</taxon>
        <taxon>Rhizobiaceae</taxon>
        <taxon>Rhizobium/Agrobacterium group</taxon>
        <taxon>Rhizobium</taxon>
    </lineage>
</organism>
<dbReference type="Gene3D" id="3.40.50.10840">
    <property type="entry name" value="Putative sugar-binding, N-terminal domain"/>
    <property type="match status" value="1"/>
</dbReference>
<name>A0A549TF77_9HYPH</name>
<sequence length="341" mass="35590">MLLVIADDLTGALDSAAPFAGRGLHAEVALTLEGIAPALAERPDVLSIDLACREKTAQQARALAASALRLLPGVSTIFVKIDSRMKGHVEAVLDAIPFSRALVAPAIPEFGRIVTDGAVRGFGVETPIDIAAALGRHVRACDVPDTVSQVDMIEALAHGQREGCDLWVGARGLADALAQSMRNVLPQQAGIPAGAALLVIGSRDPITLRQIERLRQSVEIDDRPAENGRLVNRSAIAKGITLIQAVDGAEVCSAEEVSDHLAEGVVPGLVDQVKTLLLCGGATAEAVLHRMGIHRFRLLGECLPGLGLAQTGQHCIIAKSGGFGQPDTLREIATTILGKTG</sequence>
<keyword evidence="2" id="KW-0808">Transferase</keyword>
<keyword evidence="3" id="KW-0547">Nucleotide-binding</keyword>
<evidence type="ECO:0000313" key="9">
    <source>
        <dbReference type="EMBL" id="TRL41170.1"/>
    </source>
</evidence>
<dbReference type="InterPro" id="IPR042213">
    <property type="entry name" value="NBD_C_sf"/>
</dbReference>
<dbReference type="RefSeq" id="WP_142881111.1">
    <property type="nucleotide sequence ID" value="NZ_VJMG01000010.1"/>
</dbReference>
<keyword evidence="5" id="KW-0067">ATP-binding</keyword>
<dbReference type="InterPro" id="IPR037051">
    <property type="entry name" value="4-carb_acid_sugar_kinase_N_sf"/>
</dbReference>
<keyword evidence="6" id="KW-0119">Carbohydrate metabolism</keyword>
<evidence type="ECO:0000256" key="1">
    <source>
        <dbReference type="ARBA" id="ARBA00005715"/>
    </source>
</evidence>
<dbReference type="GO" id="GO:0016301">
    <property type="term" value="F:kinase activity"/>
    <property type="evidence" value="ECO:0007669"/>
    <property type="project" value="UniProtKB-KW"/>
</dbReference>
<protein>
    <submittedName>
        <fullName evidence="9">Four-carbon acid sugar kinase family protein</fullName>
    </submittedName>
</protein>
<evidence type="ECO:0000256" key="6">
    <source>
        <dbReference type="ARBA" id="ARBA00023277"/>
    </source>
</evidence>
<dbReference type="Pfam" id="PF17042">
    <property type="entry name" value="NBD_C"/>
    <property type="match status" value="1"/>
</dbReference>
<dbReference type="GO" id="GO:0005524">
    <property type="term" value="F:ATP binding"/>
    <property type="evidence" value="ECO:0007669"/>
    <property type="project" value="UniProtKB-KW"/>
</dbReference>
<evidence type="ECO:0000256" key="3">
    <source>
        <dbReference type="ARBA" id="ARBA00022741"/>
    </source>
</evidence>
<dbReference type="Proteomes" id="UP000316801">
    <property type="component" value="Unassembled WGS sequence"/>
</dbReference>
<dbReference type="Gene3D" id="3.40.980.20">
    <property type="entry name" value="Four-carbon acid sugar kinase, nucleotide binding domain"/>
    <property type="match status" value="1"/>
</dbReference>
<keyword evidence="4 9" id="KW-0418">Kinase</keyword>
<dbReference type="AlphaFoldDB" id="A0A549TF77"/>
<dbReference type="InterPro" id="IPR031475">
    <property type="entry name" value="NBD_C"/>
</dbReference>
<evidence type="ECO:0000256" key="4">
    <source>
        <dbReference type="ARBA" id="ARBA00022777"/>
    </source>
</evidence>
<dbReference type="Pfam" id="PF07005">
    <property type="entry name" value="SBD_N"/>
    <property type="match status" value="1"/>
</dbReference>
<feature type="domain" description="Four-carbon acid sugar kinase nucleotide binding" evidence="8">
    <location>
        <begin position="197"/>
        <end position="329"/>
    </location>
</feature>